<feature type="coiled-coil region" evidence="7">
    <location>
        <begin position="1288"/>
        <end position="1406"/>
    </location>
</feature>
<feature type="region of interest" description="Disordered" evidence="8">
    <location>
        <begin position="1"/>
        <end position="44"/>
    </location>
</feature>
<evidence type="ECO:0000256" key="2">
    <source>
        <dbReference type="ARBA" id="ARBA00005433"/>
    </source>
</evidence>
<feature type="coiled-coil region" evidence="7">
    <location>
        <begin position="1436"/>
        <end position="1522"/>
    </location>
</feature>
<feature type="coiled-coil region" evidence="7">
    <location>
        <begin position="2401"/>
        <end position="2539"/>
    </location>
</feature>
<evidence type="ECO:0000313" key="11">
    <source>
        <dbReference type="Proteomes" id="UP000719412"/>
    </source>
</evidence>
<feature type="compositionally biased region" description="Basic and acidic residues" evidence="8">
    <location>
        <begin position="1"/>
        <end position="12"/>
    </location>
</feature>
<dbReference type="InterPro" id="IPR042099">
    <property type="entry name" value="ANL_N_sf"/>
</dbReference>
<evidence type="ECO:0000256" key="4">
    <source>
        <dbReference type="ARBA" id="ARBA00022295"/>
    </source>
</evidence>
<dbReference type="InterPro" id="IPR045851">
    <property type="entry name" value="AMP-bd_C_sf"/>
</dbReference>
<feature type="coiled-coil region" evidence="7">
    <location>
        <begin position="239"/>
        <end position="306"/>
    </location>
</feature>
<evidence type="ECO:0000256" key="6">
    <source>
        <dbReference type="ARBA" id="ARBA00023228"/>
    </source>
</evidence>
<comment type="similarity">
    <text evidence="2">Belongs to the BORCS7 family.</text>
</comment>
<reference evidence="10" key="2">
    <citation type="submission" date="2021-08" db="EMBL/GenBank/DDBJ databases">
        <authorList>
            <person name="Eriksson T."/>
        </authorList>
    </citation>
    <scope>NUCLEOTIDE SEQUENCE</scope>
    <source>
        <strain evidence="10">Stoneville</strain>
        <tissue evidence="10">Whole head</tissue>
    </source>
</reference>
<evidence type="ECO:0000256" key="3">
    <source>
        <dbReference type="ARBA" id="ARBA00006432"/>
    </source>
</evidence>
<feature type="coiled-coil region" evidence="7">
    <location>
        <begin position="854"/>
        <end position="1004"/>
    </location>
</feature>
<feature type="coiled-coil region" evidence="7">
    <location>
        <begin position="1649"/>
        <end position="1739"/>
    </location>
</feature>
<name>A0A8J6HCP7_TENMO</name>
<dbReference type="SUPFAM" id="SSF56801">
    <property type="entry name" value="Acetyl-CoA synthetase-like"/>
    <property type="match status" value="1"/>
</dbReference>
<sequence length="4023" mass="464520">MREIIENCDNEHQQNNNVQQSPENKENLPLNPRSSPNNNKNLPLIERLDLNSYEGALEETKRAFAVKSPDDSGGRRMLRYGEYSPNNPQLRVTAAPYVGLGEYEQRRNLFLQKQRADYLEHLSKSDIKVKNCILVPDFVTRAVQTDLQDIECPLIQYDTYTPRKELNPYIWTSDMQNSRNLSPYRADQRLTSAQNALLTSQMDKPKSILSNRRTGSPRERLLADLKHSYTPSFLDGFNYQDRTEELERERVKRENYQKELRLQIEEKRRLQAMREEQERREQELENKRLEQQLLRMREEQAVEEQRRCRRDDQMRRHSEDLFKRKHELQSRFRKHTDSESSVTSLRNTNVASKTLPHYSPPVSRRNPYSFNIPSTSVFADTSSRYNPNRFDSYYRKDTLNRMDSLNTYDTHRRFNAFSRYDSLSRIDSLNRQDALNRIESLNIQDSLSNVQRRHSATQQDLSMIRRSPKLQRRSSSSRFDDTLPIPVLKAHSPVAKELKNSVPFNSSRSDAVRKLEDKWQIPAVQKNIINHGDPIRDGQGRSILTQLGAIRMQLQQEQLRMDETLLPGDTVEEAETVYYKIFVIMENKKWNDVLLEWKISKDVTNRIMNDIIKSCIDDASDHLSGQWFSMETSSAKNSPLQDLLKTPVSKFGRFQEKDKTISRLKSDLESERFEKADLQEELKLQLEKNKKIEQQLLQKSNEISRLRGEVVALENRTPPHYQDMDSRELQRRLRSEIQSLEQYIKQLENEQEDIRKEKDTTKEQLRKTELQSNIWEEKFFETEHSLENLGRHAKKQEEELKALQMHCSELSSLLEEYRSKPANDSSLFDTFSGIENAEVMTLNETSSCCEDLACSVVEVQLRDAQKQNEELRTQIGQVEQVASQLEAVVVEFELKLKKSDEFNDKLTKQVQSLELDKEAGQKLLNELENQLEEAKKKITERDVEIENLLKRLCENTESLHTERLNNEELHSKVQLLQSRNDGVEKRLTETLTKWKEDKERLQDSENAVAEIRALSEKLQFELADAILDNQKINDRFVDLTGKYENLIIKLQKTETSRTDLETQLSDVEILSNKLRTELVTFQHENDRLKEELDNEKMHAMKLDEERAVLLFKIQESKEKLDSLEKNNEKSSFEIETTRKQLTEALACLESNRNNSENLVLAQRTLEKELNEARSYTERLTIMLKECQIEKKDVSGKLDQSSKHVLTLEKEISILRSRLEESNELRDNLMKKNEALTLHNETVQKQLLDAIDLLEVSKKQTETLQTTQILLERQLHEVQSFSETQSMELEQLRHEKQSMKIAFEDTQSNLIIMTANCSTLEEQKDISLLQIENLEKDLCNLQNDLKLKIQDANEFKQTKNELETLLHEAQSNSEILKVEIRELELKNQRINNELNESTKTCKKLGEDKKLLSSKLEGFAEKCRNIEEKFAAEEEHLQNKLLKTIDSLESNKIELEQAQTARMNLATRLAEAEGLKATLKDELDEIKFKNNEINKELNKAHENLVTLQKEKRLLLEEVGTLKEENEKVVIENVTLCERMSEISIDLTSEKAECKKLKETVCALEASLKEVNASSEFVKCELGTVQHQLEESQKRCEELKAEKVSLEKQVEELRTVQDVVQHNLNEAEKCSRTLRSEVENLYGENCNMKDTLKQTRQYSKNLEKQKESLTVQLKDCETTKQELQVELDGLQKEISKVKSNLGEHKRVQEGLEKKLVESDTFIENIQEEKHKISEILTHVKNENAILISKMEASNEKCTNLIRESSAIAASLESCRKELEESKEFRAGLETVLEKLTTERNKLAFERQQEIARLNESEKCQQELNNEKEILTSKLSTLENDNDKLLSQIDILQRQIQELNDVAIKRELESQKSEETLTELLKEKRELSDDVDVLSKKNEELLCQNNDLQNQLSEAARNCKELTNVFNSEKEILTSKLIHLEGKSSTLENDNDKLLSQIDILQKQILDLKDVAIKRDLESQKNEETLTELLKEKRELLDKVDILLKKNEELLCQNDYFEKQLVAVEGYYKELTNVKNTLDEQLHEMSNLSETLKVESEELRLQYQKSKTELDYSRDTLLKLTNEKENLAVMLKDAKEMNDELQKEILQVTNNLESNEQRRSDLEKQQVEVIRTLEQTESENKKLLQRITEVEKTSSENRAVLEEEVNSLTSMTVKYKDELESTLKRMEESEQSLRDVQQQILTLDVKLKEVNEEKYVLEQKIELEEILSSESNEKIKSLEETVQDYEITISGLKNVVDSNLERLEALKEKLLFKKNEEFYAKKAITDLLQDYNIIWDEGEEKDLKMFISENVRKILAAKIQEGEKQRTELENEIEELKIKSTTAINLNASFQDMIEKLQTLVMDQSEVDSMDALKSNFDKVHSKINAIFQIKQKLSDDLCRSEERNVELIGQLENIKLEKKKLDESKTGLERNLAEEKEKTANLRKELEQKSKPNRPEKENILGVSTKVNKTREEELKKENMVLKRKLVLTENAKNNLEKVLKELREKNKTQETSSSPTSDALYKKLLQEYIQVKEENECIQKENDAKYQQLLRDNEQLKLKTIQIKSEDDKKIIQDLQNVREAYGNVMSINSKLELEVVTLRKVIEEQNSEVVNLAHIKEAYERLLEENNKISTDIDTMKYKRMRDKEEFVRLLKKEREETVNREMKKIQEIRTEYEGKLEKMKEKMLKLYREEVNKKVKSVKDGQGETANILKTVANLREELFEADQKIQLLEMEKEILKANKKLESETKTFQLQTIASVTTVARNEEKAATLPRPSVTEEITISRRTSVGGLPNNIDTHNLQMEDEEDLFNDKYLSDLKEGKCLLPTDRECTTNRFSELAWRNSMVPPHLKSSYPAEMQFISPNRFKDEDIKTGNVEFEDSMCKLLPGEKPRKKDFGTTSYKRPGPPTPSKNGGRLSLQGNEVHPMREHCEAKTPKKSTPSRIRALFTGRNSSTRDGSEGAKKDETTELDHGQYRELFCDHGSPRSRMASASSTSARSLFADSKMRLADRVQVNVNNISSLARQITRGSKSSEILMHSARNFAVQEHLMDNCESNLKKMQLLCVHLGYQHDSMLKSAQQIEEVKEQQTKPKLAVSGDVIPIFSNAHLFPEKVALRDTIGNYTYASLFISAKELSKTITQKLDAKTNQRVMFLCSNNAEYVITLWAIWMSGQIAVPLSPLHPKNILLYYTNDTNASLLITTEKYVDLMQRVAKNTNTNLHVLDDKLRLNTTEKVATIKSDLEAPLSLSFYSNNNAMVLYTSGTTGNPKGVVLTHKNLVFQVNTLLEAWKWVPNDVILHTLPLHHVHGIVNALLCPLYLGAKIIMLPKFEANSVWSHLLGVNAQPSDRRITVYMAVPTIYAKLIEEYDRVFGSDSQMVEYIRNTLKNKIRLMVSGSAPLPFPIYDKWLEISGHRLLERYGMTEIGMCLSNLYDSNREPGYLGLPLPGVSVKLVDKPENATQEITVVESVNNNGEVTCETNDKFASNNELNGELLVKSEGVFKEYYNRPEATKKEFTNDGWFKTGDMCAYSLDKGKFKILGRKSSDIIKSGGYKISAISVETVLLGHPDIKECVVVGLEDQKWGQRVAAIVILREGKSVTVDSLKKWAADKLPKYSLPTVLEIVEEIPKNAMGELRTQTVELERFAELFVFCTRGTVDEKLKVLIVSLGRSDSESNDIPYILVKEYVESIVASYMKIQKLSNTKQFKTWFSRGCFTSAQNIQRLAESLTHDLAAADSITRRALEVWLQGSTVLGQLLLFVFMHLYNISHKDKPQVSGEKSTVEESHTVSEKERDRSLVPFCRGLDLIPSYPSLLDLNQIVFINANLPQQYQLEWRFLFSSEIHGESFSTLIGRIVNQGPSVLVVEDRNGYMFGGFAPANWSLSPNFFGDDSSFLFTLAPRMRIFPSTGYNQHFQYLNLHQQTMPNGLAMGGQHSYCGLWIDSEYGKGHSSESCTTYSGYQQMSYSKDFSFRHLEVWGLGAPPLTPQEKGERVGMSATSVLDGNAESKTMLKMAGRTIHSEGLRDSPPN</sequence>
<dbReference type="Proteomes" id="UP000719412">
    <property type="component" value="Unassembled WGS sequence"/>
</dbReference>
<keyword evidence="6" id="KW-0458">Lysosome</keyword>
<evidence type="ECO:0000259" key="9">
    <source>
        <dbReference type="PROSITE" id="PS51886"/>
    </source>
</evidence>
<feature type="coiled-coil region" evidence="7">
    <location>
        <begin position="1043"/>
        <end position="1178"/>
    </location>
</feature>
<feature type="compositionally biased region" description="Low complexity" evidence="8">
    <location>
        <begin position="27"/>
        <end position="44"/>
    </location>
</feature>
<evidence type="ECO:0000313" key="10">
    <source>
        <dbReference type="EMBL" id="KAH0812369.1"/>
    </source>
</evidence>
<feature type="coiled-coil region" evidence="7">
    <location>
        <begin position="1579"/>
        <end position="1613"/>
    </location>
</feature>
<dbReference type="GO" id="GO:0005765">
    <property type="term" value="C:lysosomal membrane"/>
    <property type="evidence" value="ECO:0007669"/>
    <property type="project" value="UniProtKB-SubCell"/>
</dbReference>
<feature type="compositionally biased region" description="Polar residues" evidence="8">
    <location>
        <begin position="13"/>
        <end position="22"/>
    </location>
</feature>
<comment type="subcellular location">
    <subcellularLocation>
        <location evidence="1">Lysosome membrane</location>
    </subcellularLocation>
</comment>
<feature type="coiled-coil region" evidence="7">
    <location>
        <begin position="2308"/>
        <end position="2342"/>
    </location>
</feature>
<dbReference type="PROSITE" id="PS51886">
    <property type="entry name" value="TLDC"/>
    <property type="match status" value="1"/>
</dbReference>
<dbReference type="Pfam" id="PF00501">
    <property type="entry name" value="AMP-binding"/>
    <property type="match status" value="1"/>
</dbReference>
<feature type="domain" description="TLDc" evidence="9">
    <location>
        <begin position="3807"/>
        <end position="3974"/>
    </location>
</feature>
<dbReference type="InterPro" id="IPR032143">
    <property type="entry name" value="BORCS7"/>
</dbReference>
<gene>
    <name evidence="10" type="ORF">GEV33_010417</name>
</gene>
<keyword evidence="11" id="KW-1185">Reference proteome</keyword>
<dbReference type="Gene3D" id="3.30.300.30">
    <property type="match status" value="1"/>
</dbReference>
<dbReference type="PANTHER" id="PTHR43201">
    <property type="entry name" value="ACYL-COA SYNTHETASE"/>
    <property type="match status" value="1"/>
</dbReference>
<dbReference type="Pfam" id="PF13193">
    <property type="entry name" value="AMP-binding_C"/>
    <property type="match status" value="1"/>
</dbReference>
<feature type="compositionally biased region" description="Basic and acidic residues" evidence="8">
    <location>
        <begin position="2885"/>
        <end position="2894"/>
    </location>
</feature>
<reference evidence="10" key="1">
    <citation type="journal article" date="2020" name="J Insects Food Feed">
        <title>The yellow mealworm (Tenebrio molitor) genome: a resource for the emerging insects as food and feed industry.</title>
        <authorList>
            <person name="Eriksson T."/>
            <person name="Andere A."/>
            <person name="Kelstrup H."/>
            <person name="Emery V."/>
            <person name="Picard C."/>
        </authorList>
    </citation>
    <scope>NUCLEOTIDE SEQUENCE</scope>
    <source>
        <strain evidence="10">Stoneville</strain>
        <tissue evidence="10">Whole head</tissue>
    </source>
</reference>
<dbReference type="InterPro" id="IPR006571">
    <property type="entry name" value="TLDc_dom"/>
</dbReference>
<keyword evidence="5" id="KW-0472">Membrane</keyword>
<dbReference type="SMART" id="SM00584">
    <property type="entry name" value="TLDc"/>
    <property type="match status" value="1"/>
</dbReference>
<dbReference type="Pfam" id="PF07534">
    <property type="entry name" value="TLD"/>
    <property type="match status" value="1"/>
</dbReference>
<evidence type="ECO:0000256" key="1">
    <source>
        <dbReference type="ARBA" id="ARBA00004656"/>
    </source>
</evidence>
<feature type="coiled-coil region" evidence="7">
    <location>
        <begin position="2587"/>
        <end position="2748"/>
    </location>
</feature>
<feature type="coiled-coil region" evidence="7">
    <location>
        <begin position="1810"/>
        <end position="2265"/>
    </location>
</feature>
<evidence type="ECO:0000256" key="8">
    <source>
        <dbReference type="SAM" id="MobiDB-lite"/>
    </source>
</evidence>
<organism evidence="10 11">
    <name type="scientific">Tenebrio molitor</name>
    <name type="common">Yellow mealworm beetle</name>
    <dbReference type="NCBI Taxonomy" id="7067"/>
    <lineage>
        <taxon>Eukaryota</taxon>
        <taxon>Metazoa</taxon>
        <taxon>Ecdysozoa</taxon>
        <taxon>Arthropoda</taxon>
        <taxon>Hexapoda</taxon>
        <taxon>Insecta</taxon>
        <taxon>Pterygota</taxon>
        <taxon>Neoptera</taxon>
        <taxon>Endopterygota</taxon>
        <taxon>Coleoptera</taxon>
        <taxon>Polyphaga</taxon>
        <taxon>Cucujiformia</taxon>
        <taxon>Tenebrionidae</taxon>
        <taxon>Tenebrio</taxon>
    </lineage>
</organism>
<feature type="coiled-coil region" evidence="7">
    <location>
        <begin position="661"/>
        <end position="820"/>
    </location>
</feature>
<comment type="similarity">
    <text evidence="3">Belongs to the ATP-dependent AMP-binding enzyme family.</text>
</comment>
<keyword evidence="7" id="KW-0175">Coiled coil</keyword>
<dbReference type="PANTHER" id="PTHR43201:SF8">
    <property type="entry name" value="ACYL-COA SYNTHETASE FAMILY MEMBER 3"/>
    <property type="match status" value="1"/>
</dbReference>
<dbReference type="SUPFAM" id="SSF57997">
    <property type="entry name" value="Tropomyosin"/>
    <property type="match status" value="1"/>
</dbReference>
<dbReference type="Gene3D" id="3.40.50.12780">
    <property type="entry name" value="N-terminal domain of ligase-like"/>
    <property type="match status" value="1"/>
</dbReference>
<dbReference type="Pfam" id="PF16088">
    <property type="entry name" value="BORCS7"/>
    <property type="match status" value="1"/>
</dbReference>
<dbReference type="InterPro" id="IPR025110">
    <property type="entry name" value="AMP-bd_C"/>
</dbReference>
<feature type="coiled-coil region" evidence="7">
    <location>
        <begin position="1204"/>
        <end position="1245"/>
    </location>
</feature>
<feature type="region of interest" description="Disordered" evidence="8">
    <location>
        <begin position="2885"/>
        <end position="2917"/>
    </location>
</feature>
<accession>A0A8J6HCP7</accession>
<proteinExistence type="inferred from homology"/>
<evidence type="ECO:0000256" key="5">
    <source>
        <dbReference type="ARBA" id="ARBA00023136"/>
    </source>
</evidence>
<dbReference type="GO" id="GO:0031956">
    <property type="term" value="F:medium-chain fatty acid-CoA ligase activity"/>
    <property type="evidence" value="ECO:0007669"/>
    <property type="project" value="TreeGrafter"/>
</dbReference>
<dbReference type="PROSITE" id="PS00455">
    <property type="entry name" value="AMP_BINDING"/>
    <property type="match status" value="1"/>
</dbReference>
<evidence type="ECO:0000256" key="7">
    <source>
        <dbReference type="SAM" id="Coils"/>
    </source>
</evidence>
<dbReference type="InterPro" id="IPR020845">
    <property type="entry name" value="AMP-binding_CS"/>
</dbReference>
<comment type="caution">
    <text evidence="10">The sequence shown here is derived from an EMBL/GenBank/DDBJ whole genome shotgun (WGS) entry which is preliminary data.</text>
</comment>
<dbReference type="EMBL" id="JABDTM020026109">
    <property type="protein sequence ID" value="KAH0812369.1"/>
    <property type="molecule type" value="Genomic_DNA"/>
</dbReference>
<dbReference type="CDD" id="cd05941">
    <property type="entry name" value="MCS"/>
    <property type="match status" value="1"/>
</dbReference>
<dbReference type="GO" id="GO:0006631">
    <property type="term" value="P:fatty acid metabolic process"/>
    <property type="evidence" value="ECO:0007669"/>
    <property type="project" value="TreeGrafter"/>
</dbReference>
<dbReference type="InterPro" id="IPR000873">
    <property type="entry name" value="AMP-dep_synth/lig_dom"/>
</dbReference>
<protein>
    <recommendedName>
        <fullName evidence="4">BLOC-1-related complex subunit 7</fullName>
    </recommendedName>
</protein>